<organism evidence="2 3">
    <name type="scientific">Brassica napus</name>
    <name type="common">Rape</name>
    <dbReference type="NCBI Taxonomy" id="3708"/>
    <lineage>
        <taxon>Eukaryota</taxon>
        <taxon>Viridiplantae</taxon>
        <taxon>Streptophyta</taxon>
        <taxon>Embryophyta</taxon>
        <taxon>Tracheophyta</taxon>
        <taxon>Spermatophyta</taxon>
        <taxon>Magnoliopsida</taxon>
        <taxon>eudicotyledons</taxon>
        <taxon>Gunneridae</taxon>
        <taxon>Pentapetalae</taxon>
        <taxon>rosids</taxon>
        <taxon>malvids</taxon>
        <taxon>Brassicales</taxon>
        <taxon>Brassicaceae</taxon>
        <taxon>Brassiceae</taxon>
        <taxon>Brassica</taxon>
    </lineage>
</organism>
<name>A0A078JAV6_BRANA</name>
<dbReference type="EMBL" id="LK034228">
    <property type="protein sequence ID" value="CDY62978.1"/>
    <property type="molecule type" value="Genomic_DNA"/>
</dbReference>
<dbReference type="AlphaFoldDB" id="A0A078JAV6"/>
<dbReference type="Proteomes" id="UP000028999">
    <property type="component" value="Unassembled WGS sequence"/>
</dbReference>
<feature type="compositionally biased region" description="Polar residues" evidence="1">
    <location>
        <begin position="1"/>
        <end position="24"/>
    </location>
</feature>
<protein>
    <submittedName>
        <fullName evidence="2">BnaCnng41190D protein</fullName>
    </submittedName>
</protein>
<evidence type="ECO:0000313" key="3">
    <source>
        <dbReference type="Proteomes" id="UP000028999"/>
    </source>
</evidence>
<dbReference type="Gramene" id="CDY62978">
    <property type="protein sequence ID" value="CDY62978"/>
    <property type="gene ID" value="GSBRNA2T00037818001"/>
</dbReference>
<dbReference type="PaxDb" id="3708-A0A078JAV6"/>
<proteinExistence type="predicted"/>
<evidence type="ECO:0000313" key="2">
    <source>
        <dbReference type="EMBL" id="CDY62978.1"/>
    </source>
</evidence>
<gene>
    <name evidence="2" type="primary">BnaCnng41190D</name>
    <name evidence="2" type="ORF">GSBRNA2T00037818001</name>
</gene>
<evidence type="ECO:0000256" key="1">
    <source>
        <dbReference type="SAM" id="MobiDB-lite"/>
    </source>
</evidence>
<reference evidence="2 3" key="1">
    <citation type="journal article" date="2014" name="Science">
        <title>Plant genetics. Early allopolyploid evolution in the post-Neolithic Brassica napus oilseed genome.</title>
        <authorList>
            <person name="Chalhoub B."/>
            <person name="Denoeud F."/>
            <person name="Liu S."/>
            <person name="Parkin I.A."/>
            <person name="Tang H."/>
            <person name="Wang X."/>
            <person name="Chiquet J."/>
            <person name="Belcram H."/>
            <person name="Tong C."/>
            <person name="Samans B."/>
            <person name="Correa M."/>
            <person name="Da Silva C."/>
            <person name="Just J."/>
            <person name="Falentin C."/>
            <person name="Koh C.S."/>
            <person name="Le Clainche I."/>
            <person name="Bernard M."/>
            <person name="Bento P."/>
            <person name="Noel B."/>
            <person name="Labadie K."/>
            <person name="Alberti A."/>
            <person name="Charles M."/>
            <person name="Arnaud D."/>
            <person name="Guo H."/>
            <person name="Daviaud C."/>
            <person name="Alamery S."/>
            <person name="Jabbari K."/>
            <person name="Zhao M."/>
            <person name="Edger P.P."/>
            <person name="Chelaifa H."/>
            <person name="Tack D."/>
            <person name="Lassalle G."/>
            <person name="Mestiri I."/>
            <person name="Schnel N."/>
            <person name="Le Paslier M.C."/>
            <person name="Fan G."/>
            <person name="Renault V."/>
            <person name="Bayer P.E."/>
            <person name="Golicz A.A."/>
            <person name="Manoli S."/>
            <person name="Lee T.H."/>
            <person name="Thi V.H."/>
            <person name="Chalabi S."/>
            <person name="Hu Q."/>
            <person name="Fan C."/>
            <person name="Tollenaere R."/>
            <person name="Lu Y."/>
            <person name="Battail C."/>
            <person name="Shen J."/>
            <person name="Sidebottom C.H."/>
            <person name="Wang X."/>
            <person name="Canaguier A."/>
            <person name="Chauveau A."/>
            <person name="Berard A."/>
            <person name="Deniot G."/>
            <person name="Guan M."/>
            <person name="Liu Z."/>
            <person name="Sun F."/>
            <person name="Lim Y.P."/>
            <person name="Lyons E."/>
            <person name="Town C.D."/>
            <person name="Bancroft I."/>
            <person name="Wang X."/>
            <person name="Meng J."/>
            <person name="Ma J."/>
            <person name="Pires J.C."/>
            <person name="King G.J."/>
            <person name="Brunel D."/>
            <person name="Delourme R."/>
            <person name="Renard M."/>
            <person name="Aury J.M."/>
            <person name="Adams K.L."/>
            <person name="Batley J."/>
            <person name="Snowdon R.J."/>
            <person name="Tost J."/>
            <person name="Edwards D."/>
            <person name="Zhou Y."/>
            <person name="Hua W."/>
            <person name="Sharpe A.G."/>
            <person name="Paterson A.H."/>
            <person name="Guan C."/>
            <person name="Wincker P."/>
        </authorList>
    </citation>
    <scope>NUCLEOTIDE SEQUENCE [LARGE SCALE GENOMIC DNA]</scope>
    <source>
        <strain evidence="3">cv. Darmor-bzh</strain>
    </source>
</reference>
<accession>A0A078JAV6</accession>
<sequence>MFFSTDSFHRQPQTWKSVHNSSDQVFADHDH</sequence>
<keyword evidence="3" id="KW-1185">Reference proteome</keyword>
<feature type="region of interest" description="Disordered" evidence="1">
    <location>
        <begin position="1"/>
        <end position="31"/>
    </location>
</feature>